<evidence type="ECO:0000256" key="7">
    <source>
        <dbReference type="ARBA" id="ARBA00022729"/>
    </source>
</evidence>
<dbReference type="NCBIfam" id="TIGR02037">
    <property type="entry name" value="degP_htrA_DO"/>
    <property type="match status" value="1"/>
</dbReference>
<feature type="compositionally biased region" description="Polar residues" evidence="16">
    <location>
        <begin position="443"/>
        <end position="460"/>
    </location>
</feature>
<dbReference type="GO" id="GO:0006508">
    <property type="term" value="P:proteolysis"/>
    <property type="evidence" value="ECO:0007669"/>
    <property type="project" value="UniProtKB-KW"/>
</dbReference>
<keyword evidence="9" id="KW-0574">Periplasm</keyword>
<dbReference type="InterPro" id="IPR009003">
    <property type="entry name" value="Peptidase_S1_PA"/>
</dbReference>
<feature type="domain" description="PDZ" evidence="17">
    <location>
        <begin position="344"/>
        <end position="430"/>
    </location>
</feature>
<feature type="region of interest" description="Disordered" evidence="16">
    <location>
        <begin position="441"/>
        <end position="468"/>
    </location>
</feature>
<evidence type="ECO:0000256" key="15">
    <source>
        <dbReference type="PIRSR" id="PIRSR611782-2"/>
    </source>
</evidence>
<feature type="binding site" evidence="15">
    <location>
        <position position="191"/>
    </location>
    <ligand>
        <name>substrate</name>
    </ligand>
</feature>
<gene>
    <name evidence="18" type="primary">mucD</name>
    <name evidence="18" type="ORF">HMPREF9418_0541</name>
</gene>
<dbReference type="SUPFAM" id="SSF50494">
    <property type="entry name" value="Trypsin-like serine proteases"/>
    <property type="match status" value="1"/>
</dbReference>
<dbReference type="AlphaFoldDB" id="A0AA36UKZ4"/>
<comment type="similarity">
    <text evidence="3">Belongs to the peptidase S1C family.</text>
</comment>
<organism evidence="18 19">
    <name type="scientific">Neisseria macacae ATCC 33926</name>
    <dbReference type="NCBI Taxonomy" id="997348"/>
    <lineage>
        <taxon>Bacteria</taxon>
        <taxon>Pseudomonadati</taxon>
        <taxon>Pseudomonadota</taxon>
        <taxon>Betaproteobacteria</taxon>
        <taxon>Neisseriales</taxon>
        <taxon>Neisseriaceae</taxon>
        <taxon>Neisseria</taxon>
    </lineage>
</organism>
<evidence type="ECO:0000256" key="5">
    <source>
        <dbReference type="ARBA" id="ARBA00013958"/>
    </source>
</evidence>
<dbReference type="CDD" id="cd10839">
    <property type="entry name" value="cpPDZ1_DegP-like"/>
    <property type="match status" value="1"/>
</dbReference>
<evidence type="ECO:0000256" key="13">
    <source>
        <dbReference type="ARBA" id="ARBA00032850"/>
    </source>
</evidence>
<keyword evidence="12" id="KW-0346">Stress response</keyword>
<dbReference type="FunFam" id="2.40.10.120:FF:000007">
    <property type="entry name" value="Periplasmic serine endoprotease DegP-like"/>
    <property type="match status" value="1"/>
</dbReference>
<proteinExistence type="inferred from homology"/>
<dbReference type="InterPro" id="IPR036034">
    <property type="entry name" value="PDZ_sf"/>
</dbReference>
<dbReference type="SUPFAM" id="SSF50156">
    <property type="entry name" value="PDZ domain-like"/>
    <property type="match status" value="2"/>
</dbReference>
<dbReference type="InterPro" id="IPR011782">
    <property type="entry name" value="Pept_S1C_Do"/>
</dbReference>
<evidence type="ECO:0000256" key="1">
    <source>
        <dbReference type="ARBA" id="ARBA00001772"/>
    </source>
</evidence>
<evidence type="ECO:0000256" key="10">
    <source>
        <dbReference type="ARBA" id="ARBA00022801"/>
    </source>
</evidence>
<protein>
    <recommendedName>
        <fullName evidence="5">Probable periplasmic serine endoprotease DegP-like</fullName>
        <ecNumber evidence="4">3.4.21.107</ecNumber>
    </recommendedName>
    <alternativeName>
        <fullName evidence="13">Protease Do</fullName>
    </alternativeName>
</protein>
<evidence type="ECO:0000256" key="14">
    <source>
        <dbReference type="PIRSR" id="PIRSR611782-1"/>
    </source>
</evidence>
<name>A0AA36UKZ4_9NEIS</name>
<feature type="active site" description="Charge relay system" evidence="14">
    <location>
        <position position="191"/>
    </location>
</feature>
<comment type="subcellular location">
    <subcellularLocation>
        <location evidence="2">Periplasm</location>
    </subcellularLocation>
</comment>
<feature type="active site" description="Charge relay system" evidence="14">
    <location>
        <position position="295"/>
    </location>
</feature>
<comment type="catalytic activity">
    <reaction evidence="1">
        <text>Acts on substrates that are at least partially unfolded. The cleavage site P1 residue is normally between a pair of hydrophobic residues, such as Val-|-Val.</text>
        <dbReference type="EC" id="3.4.21.107"/>
    </reaction>
</comment>
<dbReference type="PANTHER" id="PTHR22939">
    <property type="entry name" value="SERINE PROTEASE FAMILY S1C HTRA-RELATED"/>
    <property type="match status" value="1"/>
</dbReference>
<evidence type="ECO:0000256" key="6">
    <source>
        <dbReference type="ARBA" id="ARBA00022670"/>
    </source>
</evidence>
<dbReference type="EC" id="3.4.21.107" evidence="4"/>
<dbReference type="PRINTS" id="PR00834">
    <property type="entry name" value="PROTEASES2C"/>
</dbReference>
<dbReference type="Gene3D" id="2.30.42.10">
    <property type="match status" value="2"/>
</dbReference>
<dbReference type="InterPro" id="IPR001940">
    <property type="entry name" value="Peptidase_S1C"/>
</dbReference>
<dbReference type="GO" id="GO:0004252">
    <property type="term" value="F:serine-type endopeptidase activity"/>
    <property type="evidence" value="ECO:0007669"/>
    <property type="project" value="InterPro"/>
</dbReference>
<dbReference type="PROSITE" id="PS50106">
    <property type="entry name" value="PDZ"/>
    <property type="match status" value="1"/>
</dbReference>
<sequence>MKCLKKYGQKVKFDLIGLENDKSFRRPPVFKMQEHNPLFGKGNAVREKMNKYRYFALVTASALALGGCDKISGFFGGDSKSEEFVQRIEPSKDDGSVGMLLPDFAQLVQNEGQAVVNIQASPAGRAAGSGQSEEQGMDLSQFPDNDPFYEFFKRLVPNMPDMPEDQSADEDLNFGSGFIISKDGYILTNTHVVAGMGNIKVLLNDKREYTAKLIGSDTQSDVALLKIDASEELPVVKIGNPKDLKPGEWVAAIGAPFGFDNSVTSGIVSAKGRSLPNESYTPFIQTDVAINPGNSGGPLFNLKGQVVGINSQIYSRSGGFMGISFAIPIDVAMNVAEQLKTSGKVQRGQLGVIIQEVSYDLAKSFGLDKASGALIAKVMPNSPAMQAGLQVGDIVRSVNGEEVRVSSDLPVMVGSMLPGKEVSLEVWRKGEKINVKVKLGSMAEQNETSSRATEQPQQANPADGFTVDNTGLTLRVDEGAGKSRLIVSRVSGAAERAGLKRGDEILAVSQISVNDESSFRSALAGAGKNVPLLVQRDGNTLFLALTLQ</sequence>
<dbReference type="Pfam" id="PF13180">
    <property type="entry name" value="PDZ_2"/>
    <property type="match status" value="1"/>
</dbReference>
<keyword evidence="8" id="KW-0677">Repeat</keyword>
<evidence type="ECO:0000256" key="9">
    <source>
        <dbReference type="ARBA" id="ARBA00022764"/>
    </source>
</evidence>
<evidence type="ECO:0000256" key="12">
    <source>
        <dbReference type="ARBA" id="ARBA00023016"/>
    </source>
</evidence>
<dbReference type="SMART" id="SM00228">
    <property type="entry name" value="PDZ"/>
    <property type="match status" value="2"/>
</dbReference>
<dbReference type="PANTHER" id="PTHR22939:SF130">
    <property type="entry name" value="PERIPLASMIC SERINE ENDOPROTEASE DEGP-LIKE-RELATED"/>
    <property type="match status" value="1"/>
</dbReference>
<evidence type="ECO:0000313" key="18">
    <source>
        <dbReference type="EMBL" id="EGQ77984.1"/>
    </source>
</evidence>
<evidence type="ECO:0000256" key="8">
    <source>
        <dbReference type="ARBA" id="ARBA00022737"/>
    </source>
</evidence>
<keyword evidence="11" id="KW-0720">Serine protease</keyword>
<evidence type="ECO:0000256" key="4">
    <source>
        <dbReference type="ARBA" id="ARBA00013035"/>
    </source>
</evidence>
<feature type="binding site" evidence="15">
    <location>
        <position position="221"/>
    </location>
    <ligand>
        <name>substrate</name>
    </ligand>
</feature>
<feature type="binding site" evidence="15">
    <location>
        <begin position="293"/>
        <end position="295"/>
    </location>
    <ligand>
        <name>substrate</name>
    </ligand>
</feature>
<dbReference type="InterPro" id="IPR041489">
    <property type="entry name" value="PDZ_6"/>
</dbReference>
<keyword evidence="6" id="KW-0645">Protease</keyword>
<evidence type="ECO:0000259" key="17">
    <source>
        <dbReference type="PROSITE" id="PS50106"/>
    </source>
</evidence>
<dbReference type="InterPro" id="IPR001478">
    <property type="entry name" value="PDZ"/>
</dbReference>
<comment type="caution">
    <text evidence="18">The sequence shown here is derived from an EMBL/GenBank/DDBJ whole genome shotgun (WGS) entry which is preliminary data.</text>
</comment>
<evidence type="ECO:0000256" key="11">
    <source>
        <dbReference type="ARBA" id="ARBA00022825"/>
    </source>
</evidence>
<evidence type="ECO:0000256" key="2">
    <source>
        <dbReference type="ARBA" id="ARBA00004418"/>
    </source>
</evidence>
<dbReference type="Gene3D" id="2.40.10.120">
    <property type="match status" value="1"/>
</dbReference>
<evidence type="ECO:0000256" key="3">
    <source>
        <dbReference type="ARBA" id="ARBA00010541"/>
    </source>
</evidence>
<keyword evidence="10 18" id="KW-0378">Hydrolase</keyword>
<evidence type="ECO:0000256" key="16">
    <source>
        <dbReference type="SAM" id="MobiDB-lite"/>
    </source>
</evidence>
<dbReference type="Proteomes" id="UP000004982">
    <property type="component" value="Unassembled WGS sequence"/>
</dbReference>
<keyword evidence="7" id="KW-0732">Signal</keyword>
<dbReference type="EMBL" id="AFQE01000026">
    <property type="protein sequence ID" value="EGQ77984.1"/>
    <property type="molecule type" value="Genomic_DNA"/>
</dbReference>
<accession>A0AA36UKZ4</accession>
<dbReference type="Pfam" id="PF17820">
    <property type="entry name" value="PDZ_6"/>
    <property type="match status" value="1"/>
</dbReference>
<dbReference type="Pfam" id="PF13365">
    <property type="entry name" value="Trypsin_2"/>
    <property type="match status" value="1"/>
</dbReference>
<feature type="active site" description="Charge relay system" evidence="14">
    <location>
        <position position="221"/>
    </location>
</feature>
<evidence type="ECO:0000313" key="19">
    <source>
        <dbReference type="Proteomes" id="UP000004982"/>
    </source>
</evidence>
<reference evidence="18 19" key="1">
    <citation type="submission" date="2011-05" db="EMBL/GenBank/DDBJ databases">
        <authorList>
            <person name="Muzny D."/>
            <person name="Qin X."/>
            <person name="Deng J."/>
            <person name="Jiang H."/>
            <person name="Liu Y."/>
            <person name="Qu J."/>
            <person name="Song X.-Z."/>
            <person name="Zhang L."/>
            <person name="Thornton R."/>
            <person name="Coyle M."/>
            <person name="Francisco L."/>
            <person name="Jackson L."/>
            <person name="Javaid M."/>
            <person name="Korchina V."/>
            <person name="Kovar C."/>
            <person name="Mata R."/>
            <person name="Mathew T."/>
            <person name="Ngo R."/>
            <person name="Nguyen L."/>
            <person name="Nguyen N."/>
            <person name="Okwuonu G."/>
            <person name="Ongeri F."/>
            <person name="Pham C."/>
            <person name="Simmons D."/>
            <person name="Wilczek-Boney K."/>
            <person name="Hale W."/>
            <person name="Jakkamsetti A."/>
            <person name="Pham P."/>
            <person name="Ruth R."/>
            <person name="San Lucas F."/>
            <person name="Warren J."/>
            <person name="Zhang J."/>
            <person name="Zhao Z."/>
            <person name="Zhou C."/>
            <person name="Zhu D."/>
            <person name="Lee S."/>
            <person name="Bess C."/>
            <person name="Blankenburg K."/>
            <person name="Forbes L."/>
            <person name="Fu Q."/>
            <person name="Gubbala S."/>
            <person name="Hirani K."/>
            <person name="Jayaseelan J.C."/>
            <person name="Lara F."/>
            <person name="Munidasa M."/>
            <person name="Palculict T."/>
            <person name="Patil S."/>
            <person name="Pu L.-L."/>
            <person name="Saada N."/>
            <person name="Tang L."/>
            <person name="Weissenberger G."/>
            <person name="Zhu Y."/>
            <person name="Hemphill L."/>
            <person name="Shang Y."/>
            <person name="Youmans B."/>
            <person name="Ayvaz T."/>
            <person name="Ross M."/>
            <person name="Santibanez J."/>
            <person name="Aqrawi P."/>
            <person name="Gross S."/>
            <person name="Joshi V."/>
            <person name="Fowler G."/>
            <person name="Nazareth L."/>
            <person name="Reid J."/>
            <person name="Worley K."/>
            <person name="Petrosino J."/>
            <person name="Highlander S."/>
            <person name="Gibbs R."/>
        </authorList>
    </citation>
    <scope>NUCLEOTIDE SEQUENCE [LARGE SCALE GENOMIC DNA]</scope>
    <source>
        <strain evidence="18 19">ATCC 33926</strain>
    </source>
</reference>
<dbReference type="GO" id="GO:0042597">
    <property type="term" value="C:periplasmic space"/>
    <property type="evidence" value="ECO:0007669"/>
    <property type="project" value="UniProtKB-SubCell"/>
</dbReference>